<gene>
    <name evidence="1" type="ORF">POL25_08885</name>
</gene>
<dbReference type="Proteomes" id="UP001221686">
    <property type="component" value="Unassembled WGS sequence"/>
</dbReference>
<evidence type="ECO:0000313" key="1">
    <source>
        <dbReference type="EMBL" id="MDC0717005.1"/>
    </source>
</evidence>
<sequence length="157" mass="16978">MCASPVDPVLDLLQRRPELLIVALHRLLGWELEQPARAEAVDVGDTQLYAYGHEWAADLAFALRRVGGPSTWLAIVAPQAREEQARAYLWPCYAALLGLRRGGPAGLLAIVGDEDVGWARQTIACGFGALTFTPLVVTRAALLALAEDGGWDMSVRT</sequence>
<reference evidence="1 2" key="1">
    <citation type="submission" date="2022-11" db="EMBL/GenBank/DDBJ databases">
        <title>Minimal conservation of predation-associated metabolite biosynthetic gene clusters underscores biosynthetic potential of Myxococcota including descriptions for ten novel species: Archangium lansinium sp. nov., Myxococcus landrumus sp. nov., Nannocystis bai.</title>
        <authorList>
            <person name="Ahearne A."/>
            <person name="Stevens C."/>
            <person name="Dowd S."/>
        </authorList>
    </citation>
    <scope>NUCLEOTIDE SEQUENCE [LARGE SCALE GENOMIC DNA]</scope>
    <source>
        <strain evidence="1 2">BB15-2</strain>
    </source>
</reference>
<dbReference type="RefSeq" id="WP_272085490.1">
    <property type="nucleotide sequence ID" value="NZ_JAQNDL010000001.1"/>
</dbReference>
<accession>A0ABT5DV33</accession>
<dbReference type="EMBL" id="JAQNDL010000001">
    <property type="protein sequence ID" value="MDC0717005.1"/>
    <property type="molecule type" value="Genomic_DNA"/>
</dbReference>
<keyword evidence="2" id="KW-1185">Reference proteome</keyword>
<evidence type="ECO:0000313" key="2">
    <source>
        <dbReference type="Proteomes" id="UP001221686"/>
    </source>
</evidence>
<name>A0ABT5DV33_9BACT</name>
<protein>
    <submittedName>
        <fullName evidence="1">Uncharacterized protein</fullName>
    </submittedName>
</protein>
<comment type="caution">
    <text evidence="1">The sequence shown here is derived from an EMBL/GenBank/DDBJ whole genome shotgun (WGS) entry which is preliminary data.</text>
</comment>
<proteinExistence type="predicted"/>
<organism evidence="1 2">
    <name type="scientific">Nannocystis bainbridge</name>
    <dbReference type="NCBI Taxonomy" id="2995303"/>
    <lineage>
        <taxon>Bacteria</taxon>
        <taxon>Pseudomonadati</taxon>
        <taxon>Myxococcota</taxon>
        <taxon>Polyangia</taxon>
        <taxon>Nannocystales</taxon>
        <taxon>Nannocystaceae</taxon>
        <taxon>Nannocystis</taxon>
    </lineage>
</organism>